<dbReference type="Proteomes" id="UP000316008">
    <property type="component" value="Unassembled WGS sequence"/>
</dbReference>
<keyword evidence="2" id="KW-0175">Coiled coil</keyword>
<dbReference type="SUPFAM" id="SSF48452">
    <property type="entry name" value="TPR-like"/>
    <property type="match status" value="2"/>
</dbReference>
<proteinExistence type="predicted"/>
<reference evidence="5 6" key="1">
    <citation type="submission" date="2019-07" db="EMBL/GenBank/DDBJ databases">
        <authorList>
            <person name="Huq M.A."/>
        </authorList>
    </citation>
    <scope>NUCLEOTIDE SEQUENCE [LARGE SCALE GENOMIC DNA]</scope>
    <source>
        <strain evidence="5 6">MAH-3</strain>
    </source>
</reference>
<dbReference type="PANTHER" id="PTHR10098">
    <property type="entry name" value="RAPSYN-RELATED"/>
    <property type="match status" value="1"/>
</dbReference>
<dbReference type="OrthoDB" id="1119265at2"/>
<dbReference type="InterPro" id="IPR019734">
    <property type="entry name" value="TPR_rpt"/>
</dbReference>
<feature type="domain" description="PPM-type phosphatase" evidence="4">
    <location>
        <begin position="462"/>
        <end position="701"/>
    </location>
</feature>
<dbReference type="InterPro" id="IPR011990">
    <property type="entry name" value="TPR-like_helical_dom_sf"/>
</dbReference>
<feature type="transmembrane region" description="Helical" evidence="3">
    <location>
        <begin position="379"/>
        <end position="398"/>
    </location>
</feature>
<keyword evidence="3" id="KW-0812">Transmembrane</keyword>
<evidence type="ECO:0000259" key="4">
    <source>
        <dbReference type="SMART" id="SM00331"/>
    </source>
</evidence>
<name>A0A556N7S6_9FLAO</name>
<dbReference type="EMBL" id="VLPL01000001">
    <property type="protein sequence ID" value="TSJ48143.1"/>
    <property type="molecule type" value="Genomic_DNA"/>
</dbReference>
<sequence>MKNILLVISFLSPVFLWSQLSVSSTYNKLKKCKSTQCDLIFIKTVDTEIKKDKAHEFEWLAWEAGILDSIGSDKRDSILQLIPLKRVPDLKYGSSVYLALGKQKADSSQFNDAIVLFYKGLKTSQRYGFQFLEATIQRQIALSYLKLDEYKKAESHLLSSLKIARQLEDPLLQANAYISLGNAVKEQKRYPEAIRYYNKSLAIARELKNKRLIAGNYNNLGNVMRRTKKYTEALNYFFKALEMNKATNNQEWISFNYNNIGQTYQDLSNYSEAINYFRKSCELKQEIGDSLNLISSYLGLAGALAKNGSYKDAFEFMEKYNSLKDTMNLHEQVKALEELETKYETEKKEAQIKNFQIQGELQKERERRLNDQAEKNRNYVILSVVLLLFLSGGLLILIRSNRQKQLSNKLLNSKNSEIAESHLALSEAMGELQVKNKEVLDSINYANYIQQASLPNLKQFKNPAVDIELFFSPKDIVSGDFYFLFPRKDALIFGIGDCTGHGVPGAMVSLIGMNGLEKVTKENTGLNTASMVEEVNEFLLKSLHRGSNTINDGMDLSFCVFEPNNKILYFTGANHNALVIRRKSKNTEDEFPTKYENETIQMGVISGTRRPVGRSFVNVPFENNQFNCISGDRIVLFSDGYSDQIGGETRKKMKRANMMNLLLVSSSETISNQMNYMREAFHKWKMGAEQIDDVCVMIIEIK</sequence>
<evidence type="ECO:0000313" key="5">
    <source>
        <dbReference type="EMBL" id="TSJ48143.1"/>
    </source>
</evidence>
<keyword evidence="3" id="KW-1133">Transmembrane helix</keyword>
<feature type="repeat" description="TPR" evidence="1">
    <location>
        <begin position="214"/>
        <end position="247"/>
    </location>
</feature>
<comment type="caution">
    <text evidence="5">The sequence shown here is derived from an EMBL/GenBank/DDBJ whole genome shotgun (WGS) entry which is preliminary data.</text>
</comment>
<dbReference type="PANTHER" id="PTHR10098:SF108">
    <property type="entry name" value="TETRATRICOPEPTIDE REPEAT PROTEIN 28"/>
    <property type="match status" value="1"/>
</dbReference>
<dbReference type="Gene3D" id="3.60.40.10">
    <property type="entry name" value="PPM-type phosphatase domain"/>
    <property type="match status" value="1"/>
</dbReference>
<evidence type="ECO:0000256" key="1">
    <source>
        <dbReference type="PROSITE-ProRule" id="PRU00339"/>
    </source>
</evidence>
<dbReference type="SMART" id="SM00028">
    <property type="entry name" value="TPR"/>
    <property type="match status" value="5"/>
</dbReference>
<evidence type="ECO:0000313" key="6">
    <source>
        <dbReference type="Proteomes" id="UP000316008"/>
    </source>
</evidence>
<gene>
    <name evidence="5" type="ORF">FO442_03130</name>
</gene>
<dbReference type="SMART" id="SM00331">
    <property type="entry name" value="PP2C_SIG"/>
    <property type="match status" value="1"/>
</dbReference>
<keyword evidence="6" id="KW-1185">Reference proteome</keyword>
<dbReference type="Gene3D" id="1.25.40.10">
    <property type="entry name" value="Tetratricopeptide repeat domain"/>
    <property type="match status" value="2"/>
</dbReference>
<feature type="repeat" description="TPR" evidence="1">
    <location>
        <begin position="174"/>
        <end position="207"/>
    </location>
</feature>
<keyword evidence="1" id="KW-0802">TPR repeat</keyword>
<feature type="coiled-coil region" evidence="2">
    <location>
        <begin position="329"/>
        <end position="356"/>
    </location>
</feature>
<dbReference type="PROSITE" id="PS50005">
    <property type="entry name" value="TPR"/>
    <property type="match status" value="3"/>
</dbReference>
<dbReference type="InterPro" id="IPR001932">
    <property type="entry name" value="PPM-type_phosphatase-like_dom"/>
</dbReference>
<protein>
    <submittedName>
        <fullName evidence="5">Tetratricopeptide repeat protein</fullName>
    </submittedName>
</protein>
<dbReference type="AlphaFoldDB" id="A0A556N7S6"/>
<evidence type="ECO:0000256" key="2">
    <source>
        <dbReference type="SAM" id="Coils"/>
    </source>
</evidence>
<dbReference type="Pfam" id="PF13424">
    <property type="entry name" value="TPR_12"/>
    <property type="match status" value="2"/>
</dbReference>
<evidence type="ECO:0000256" key="3">
    <source>
        <dbReference type="SAM" id="Phobius"/>
    </source>
</evidence>
<keyword evidence="3" id="KW-0472">Membrane</keyword>
<organism evidence="5 6">
    <name type="scientific">Fluviicola chungangensis</name>
    <dbReference type="NCBI Taxonomy" id="2597671"/>
    <lineage>
        <taxon>Bacteria</taxon>
        <taxon>Pseudomonadati</taxon>
        <taxon>Bacteroidota</taxon>
        <taxon>Flavobacteriia</taxon>
        <taxon>Flavobacteriales</taxon>
        <taxon>Crocinitomicaceae</taxon>
        <taxon>Fluviicola</taxon>
    </lineage>
</organism>
<accession>A0A556N7S6</accession>
<dbReference type="InterPro" id="IPR036457">
    <property type="entry name" value="PPM-type-like_dom_sf"/>
</dbReference>
<dbReference type="Pfam" id="PF07228">
    <property type="entry name" value="SpoIIE"/>
    <property type="match status" value="1"/>
</dbReference>
<feature type="repeat" description="TPR" evidence="1">
    <location>
        <begin position="254"/>
        <end position="287"/>
    </location>
</feature>